<evidence type="ECO:0000313" key="1">
    <source>
        <dbReference type="EMBL" id="KRO01153.1"/>
    </source>
</evidence>
<keyword evidence="2" id="KW-1185">Reference proteome</keyword>
<dbReference type="PATRIC" id="fig|449659.4.peg.1134"/>
<proteinExistence type="predicted"/>
<comment type="caution">
    <text evidence="1">The sequence shown here is derived from an EMBL/GenBank/DDBJ whole genome shotgun (WGS) entry which is preliminary data.</text>
</comment>
<sequence>MNEDILTRKALYKHLDFELVVSTKIKAEIGHVNGTLLKRKILIWKDFENIMK</sequence>
<evidence type="ECO:0000313" key="2">
    <source>
        <dbReference type="Proteomes" id="UP000051886"/>
    </source>
</evidence>
<organism evidence="1 2">
    <name type="scientific">Ligilactobacillus pobuzihii</name>
    <dbReference type="NCBI Taxonomy" id="449659"/>
    <lineage>
        <taxon>Bacteria</taxon>
        <taxon>Bacillati</taxon>
        <taxon>Bacillota</taxon>
        <taxon>Bacilli</taxon>
        <taxon>Lactobacillales</taxon>
        <taxon>Lactobacillaceae</taxon>
        <taxon>Ligilactobacillus</taxon>
    </lineage>
</organism>
<accession>A0A0R2LHS4</accession>
<gene>
    <name evidence="1" type="ORF">IV66_GL001121</name>
</gene>
<dbReference type="AlphaFoldDB" id="A0A0R2LHS4"/>
<dbReference type="Proteomes" id="UP000051886">
    <property type="component" value="Unassembled WGS sequence"/>
</dbReference>
<name>A0A0R2LHS4_9LACO</name>
<reference evidence="1 2" key="1">
    <citation type="journal article" date="2015" name="Genome Announc.">
        <title>Expanding the biotechnology potential of lactobacilli through comparative genomics of 213 strains and associated genera.</title>
        <authorList>
            <person name="Sun Z."/>
            <person name="Harris H.M."/>
            <person name="McCann A."/>
            <person name="Guo C."/>
            <person name="Argimon S."/>
            <person name="Zhang W."/>
            <person name="Yang X."/>
            <person name="Jeffery I.B."/>
            <person name="Cooney J.C."/>
            <person name="Kagawa T.F."/>
            <person name="Liu W."/>
            <person name="Song Y."/>
            <person name="Salvetti E."/>
            <person name="Wrobel A."/>
            <person name="Rasinkangas P."/>
            <person name="Parkhill J."/>
            <person name="Rea M.C."/>
            <person name="O'Sullivan O."/>
            <person name="Ritari J."/>
            <person name="Douillard F.P."/>
            <person name="Paul Ross R."/>
            <person name="Yang R."/>
            <person name="Briner A.E."/>
            <person name="Felis G.E."/>
            <person name="de Vos W.M."/>
            <person name="Barrangou R."/>
            <person name="Klaenhammer T.R."/>
            <person name="Caufield P.W."/>
            <person name="Cui Y."/>
            <person name="Zhang H."/>
            <person name="O'Toole P.W."/>
        </authorList>
    </citation>
    <scope>NUCLEOTIDE SEQUENCE [LARGE SCALE GENOMIC DNA]</scope>
    <source>
        <strain evidence="1 2">NBRC 103219</strain>
    </source>
</reference>
<protein>
    <submittedName>
        <fullName evidence="1">Uncharacterized protein</fullName>
    </submittedName>
</protein>
<dbReference type="EMBL" id="JQCN01000015">
    <property type="protein sequence ID" value="KRO01153.1"/>
    <property type="molecule type" value="Genomic_DNA"/>
</dbReference>